<dbReference type="InterPro" id="IPR023631">
    <property type="entry name" value="Amidase_dom"/>
</dbReference>
<evidence type="ECO:0000259" key="1">
    <source>
        <dbReference type="Pfam" id="PF01425"/>
    </source>
</evidence>
<evidence type="ECO:0000313" key="2">
    <source>
        <dbReference type="Ensembl" id="ENSSSCP00030015197.1"/>
    </source>
</evidence>
<dbReference type="Proteomes" id="UP000694570">
    <property type="component" value="Unplaced"/>
</dbReference>
<dbReference type="InterPro" id="IPR052096">
    <property type="entry name" value="Endocannabinoid_amidase"/>
</dbReference>
<dbReference type="Pfam" id="PF01425">
    <property type="entry name" value="Amidase"/>
    <property type="match status" value="1"/>
</dbReference>
<reference evidence="2" key="1">
    <citation type="submission" date="2025-08" db="UniProtKB">
        <authorList>
            <consortium name="Ensembl"/>
        </authorList>
    </citation>
    <scope>IDENTIFICATION</scope>
</reference>
<accession>A0A8D0W594</accession>
<dbReference type="AlphaFoldDB" id="A0A8D0W594"/>
<feature type="domain" description="Amidase" evidence="1">
    <location>
        <begin position="63"/>
        <end position="313"/>
    </location>
</feature>
<protein>
    <recommendedName>
        <fullName evidence="1">Amidase domain-containing protein</fullName>
    </recommendedName>
</protein>
<evidence type="ECO:0000313" key="3">
    <source>
        <dbReference type="Proteomes" id="UP000694570"/>
    </source>
</evidence>
<proteinExistence type="predicted"/>
<dbReference type="Ensembl" id="ENSSSCT00030033654.1">
    <property type="protein sequence ID" value="ENSSSCP00030015197.1"/>
    <property type="gene ID" value="ENSSSCG00030024200.1"/>
</dbReference>
<organism evidence="2 3">
    <name type="scientific">Sus scrofa</name>
    <name type="common">Pig</name>
    <dbReference type="NCBI Taxonomy" id="9823"/>
    <lineage>
        <taxon>Eukaryota</taxon>
        <taxon>Metazoa</taxon>
        <taxon>Chordata</taxon>
        <taxon>Craniata</taxon>
        <taxon>Vertebrata</taxon>
        <taxon>Euteleostomi</taxon>
        <taxon>Mammalia</taxon>
        <taxon>Eutheria</taxon>
        <taxon>Laurasiatheria</taxon>
        <taxon>Artiodactyla</taxon>
        <taxon>Suina</taxon>
        <taxon>Suidae</taxon>
        <taxon>Sus</taxon>
    </lineage>
</organism>
<name>A0A8D0W594_PIG</name>
<dbReference type="PANTHER" id="PTHR45847">
    <property type="entry name" value="FATTY ACID AMIDE HYDROLASE"/>
    <property type="match status" value="1"/>
</dbReference>
<dbReference type="Gene3D" id="3.90.1300.10">
    <property type="entry name" value="Amidase signature (AS) domain"/>
    <property type="match status" value="1"/>
</dbReference>
<dbReference type="SUPFAM" id="SSF75304">
    <property type="entry name" value="Amidase signature (AS) enzymes"/>
    <property type="match status" value="1"/>
</dbReference>
<dbReference type="PANTHER" id="PTHR45847:SF8">
    <property type="entry name" value="FATTY ACID AMIDE HYDROLASE-RELATED"/>
    <property type="match status" value="1"/>
</dbReference>
<sequence length="346" mass="38296">MFCQMRVCLQAPHRLGPGCQLHPSSTLDREGMAPGPLPLAPIRGLGPTLRGQVLRAERMQGICLFRPLCAVTTVAGPMAKDVESLALCLRALLSENMHRLDATVPPLPFREEVYASSRRLRIGYYESDNLTQPSPSMTRAVRLTSKLLQDAGHQLIPFSVPRIEYAFIHLFTGGLYADGGATILEKLKGDIVDPSMQGLVSQLCLPDPVKRFLAGILRFTEPLTSQLLEELRGVGTPKKLWEQHTAVEEYQQEFIAKWRSLDLDVLLAPALGPAFYIGYPAKAARSSFYLALYNLLNFPAGVVPVTTVTPQDEEELAFYRGYYGDGSDKNFQEVRCPLCLSPCWSG</sequence>
<dbReference type="InterPro" id="IPR036928">
    <property type="entry name" value="AS_sf"/>
</dbReference>